<name>A0A834VZZ9_9FABA</name>
<proteinExistence type="predicted"/>
<comment type="caution">
    <text evidence="2">The sequence shown here is derived from an EMBL/GenBank/DDBJ whole genome shotgun (WGS) entry which is preliminary data.</text>
</comment>
<sequence>MKKSNGNFTSMSRVNNSRKRSNVCSGPLWTAKQFAQVAVHPYWKWGSQILDEGQHSEKMIPSVALSTHGPRPHGTSPWPYKCHLPNIAKGAKPDQVGGLRGGTALVVLVFGVTWKPFPGPGVTSQTTMVDGFTVGTPATCMAPLSVMIASATIIPLGPQPKSPLLVQNHLGAAPF</sequence>
<dbReference type="Proteomes" id="UP000634136">
    <property type="component" value="Unassembled WGS sequence"/>
</dbReference>
<feature type="region of interest" description="Disordered" evidence="1">
    <location>
        <begin position="1"/>
        <end position="22"/>
    </location>
</feature>
<protein>
    <submittedName>
        <fullName evidence="2">Mediator of RNA polymerase II transcription subunit 16</fullName>
    </submittedName>
</protein>
<organism evidence="2 3">
    <name type="scientific">Senna tora</name>
    <dbReference type="NCBI Taxonomy" id="362788"/>
    <lineage>
        <taxon>Eukaryota</taxon>
        <taxon>Viridiplantae</taxon>
        <taxon>Streptophyta</taxon>
        <taxon>Embryophyta</taxon>
        <taxon>Tracheophyta</taxon>
        <taxon>Spermatophyta</taxon>
        <taxon>Magnoliopsida</taxon>
        <taxon>eudicotyledons</taxon>
        <taxon>Gunneridae</taxon>
        <taxon>Pentapetalae</taxon>
        <taxon>rosids</taxon>
        <taxon>fabids</taxon>
        <taxon>Fabales</taxon>
        <taxon>Fabaceae</taxon>
        <taxon>Caesalpinioideae</taxon>
        <taxon>Cassia clade</taxon>
        <taxon>Senna</taxon>
    </lineage>
</organism>
<feature type="compositionally biased region" description="Polar residues" evidence="1">
    <location>
        <begin position="1"/>
        <end position="15"/>
    </location>
</feature>
<reference evidence="2" key="1">
    <citation type="submission" date="2020-09" db="EMBL/GenBank/DDBJ databases">
        <title>Genome-Enabled Discovery of Anthraquinone Biosynthesis in Senna tora.</title>
        <authorList>
            <person name="Kang S.-H."/>
            <person name="Pandey R.P."/>
            <person name="Lee C.-M."/>
            <person name="Sim J.-S."/>
            <person name="Jeong J.-T."/>
            <person name="Choi B.-S."/>
            <person name="Jung M."/>
            <person name="Ginzburg D."/>
            <person name="Zhao K."/>
            <person name="Won S.Y."/>
            <person name="Oh T.-J."/>
            <person name="Yu Y."/>
            <person name="Kim N.-H."/>
            <person name="Lee O.R."/>
            <person name="Lee T.-H."/>
            <person name="Bashyal P."/>
            <person name="Kim T.-S."/>
            <person name="Lee W.-H."/>
            <person name="Kawkins C."/>
            <person name="Kim C.-K."/>
            <person name="Kim J.S."/>
            <person name="Ahn B.O."/>
            <person name="Rhee S.Y."/>
            <person name="Sohng J.K."/>
        </authorList>
    </citation>
    <scope>NUCLEOTIDE SEQUENCE</scope>
    <source>
        <tissue evidence="2">Leaf</tissue>
    </source>
</reference>
<keyword evidence="3" id="KW-1185">Reference proteome</keyword>
<evidence type="ECO:0000256" key="1">
    <source>
        <dbReference type="SAM" id="MobiDB-lite"/>
    </source>
</evidence>
<evidence type="ECO:0000313" key="3">
    <source>
        <dbReference type="Proteomes" id="UP000634136"/>
    </source>
</evidence>
<accession>A0A834VZZ9</accession>
<evidence type="ECO:0000313" key="2">
    <source>
        <dbReference type="EMBL" id="KAF7803480.1"/>
    </source>
</evidence>
<dbReference type="EMBL" id="JAAIUW010000013">
    <property type="protein sequence ID" value="KAF7803480.1"/>
    <property type="molecule type" value="Genomic_DNA"/>
</dbReference>
<dbReference type="AlphaFoldDB" id="A0A834VZZ9"/>
<gene>
    <name evidence="2" type="ORF">G2W53_042591</name>
</gene>